<dbReference type="EMBL" id="WUUL01000018">
    <property type="protein sequence ID" value="MXQ55749.1"/>
    <property type="molecule type" value="Genomic_DNA"/>
</dbReference>
<organism evidence="1 2">
    <name type="scientific">Shimazuella alba</name>
    <dbReference type="NCBI Taxonomy" id="2690964"/>
    <lineage>
        <taxon>Bacteria</taxon>
        <taxon>Bacillati</taxon>
        <taxon>Bacillota</taxon>
        <taxon>Bacilli</taxon>
        <taxon>Bacillales</taxon>
        <taxon>Thermoactinomycetaceae</taxon>
        <taxon>Shimazuella</taxon>
    </lineage>
</organism>
<accession>A0A6I4VV54</accession>
<reference evidence="1 2" key="1">
    <citation type="submission" date="2019-12" db="EMBL/GenBank/DDBJ databases">
        <title>Whole-genome analyses of novel actinobacteria.</title>
        <authorList>
            <person name="Sahin N."/>
            <person name="Saygin H."/>
        </authorList>
    </citation>
    <scope>NUCLEOTIDE SEQUENCE [LARGE SCALE GENOMIC DNA]</scope>
    <source>
        <strain evidence="1 2">KC615</strain>
    </source>
</reference>
<dbReference type="AlphaFoldDB" id="A0A6I4VV54"/>
<gene>
    <name evidence="1" type="ORF">GSM42_18875</name>
</gene>
<dbReference type="RefSeq" id="WP_160803101.1">
    <property type="nucleotide sequence ID" value="NZ_WUUL01000018.1"/>
</dbReference>
<dbReference type="Proteomes" id="UP000430692">
    <property type="component" value="Unassembled WGS sequence"/>
</dbReference>
<protein>
    <submittedName>
        <fullName evidence="1">Uncharacterized protein</fullName>
    </submittedName>
</protein>
<comment type="caution">
    <text evidence="1">The sequence shown here is derived from an EMBL/GenBank/DDBJ whole genome shotgun (WGS) entry which is preliminary data.</text>
</comment>
<sequence length="126" mass="15357">MSVKLNDSKVNRTEFMIWHYQHSITKRKILQTWRRDKRKFLKSLIWEKSTENQTSSYAVEFYKNFKSLLFQSYQEEFPNNRPTLLELCDWLSDNAAISKYIENELDERTWLDIRRCAKILVDGRIK</sequence>
<evidence type="ECO:0000313" key="2">
    <source>
        <dbReference type="Proteomes" id="UP000430692"/>
    </source>
</evidence>
<name>A0A6I4VV54_9BACL</name>
<evidence type="ECO:0000313" key="1">
    <source>
        <dbReference type="EMBL" id="MXQ55749.1"/>
    </source>
</evidence>
<keyword evidence="2" id="KW-1185">Reference proteome</keyword>
<proteinExistence type="predicted"/>